<proteinExistence type="predicted"/>
<organism evidence="1 2">
    <name type="scientific">Streptococcus cristatus</name>
    <dbReference type="NCBI Taxonomy" id="45634"/>
    <lineage>
        <taxon>Bacteria</taxon>
        <taxon>Bacillati</taxon>
        <taxon>Bacillota</taxon>
        <taxon>Bacilli</taxon>
        <taxon>Lactobacillales</taxon>
        <taxon>Streptococcaceae</taxon>
        <taxon>Streptococcus</taxon>
    </lineage>
</organism>
<comment type="caution">
    <text evidence="1">The sequence shown here is derived from an EMBL/GenBank/DDBJ whole genome shotgun (WGS) entry which is preliminary data.</text>
</comment>
<evidence type="ECO:0000313" key="2">
    <source>
        <dbReference type="Proteomes" id="UP000323039"/>
    </source>
</evidence>
<dbReference type="AlphaFoldDB" id="A0A5B0DQX4"/>
<accession>A0A5B0DQX4</accession>
<evidence type="ECO:0000313" key="1">
    <source>
        <dbReference type="EMBL" id="KAA0967499.1"/>
    </source>
</evidence>
<dbReference type="RefSeq" id="WP_149517484.1">
    <property type="nucleotide sequence ID" value="NZ_VSJJ01000001.1"/>
</dbReference>
<protein>
    <submittedName>
        <fullName evidence="1">Uncharacterized protein</fullName>
    </submittedName>
</protein>
<dbReference type="EMBL" id="VSJJ01000001">
    <property type="protein sequence ID" value="KAA0967499.1"/>
    <property type="molecule type" value="Genomic_DNA"/>
</dbReference>
<name>A0A5B0DQX4_STRCR</name>
<sequence>MNTKEKLLNFIQKHLKRKEYVIVAIDTSKVSSYSNFLKNSIIHPPMISRLDLANSKILIHDFMDYSKYQSSWISIDEFFEAYSEVQNKIILNSYVNKSLEEELWVSRLELIRFNKNTVINNSYIEKRVIRELFNYYCSINKRVVDIDAYSYVNSILNDTDTFLYKKEVVEGRGGLGMLSKLFINCERFRV</sequence>
<gene>
    <name evidence="1" type="ORF">FXF62_02180</name>
</gene>
<dbReference type="Proteomes" id="UP000323039">
    <property type="component" value="Unassembled WGS sequence"/>
</dbReference>
<reference evidence="1 2" key="1">
    <citation type="submission" date="2019-08" db="EMBL/GenBank/DDBJ databases">
        <title>Genome sequence and analysis of Streptococcus cristatus strain S22 isolated from throat swab of children scarlet fever in Hangzhou, China.</title>
        <authorList>
            <person name="Huang Y."/>
            <person name="Xie L."/>
        </authorList>
    </citation>
    <scope>NUCLEOTIDE SEQUENCE [LARGE SCALE GENOMIC DNA]</scope>
    <source>
        <strain evidence="1 2">S22</strain>
    </source>
</reference>